<keyword evidence="3" id="KW-1185">Reference proteome</keyword>
<dbReference type="EMBL" id="CAUOFW020001881">
    <property type="protein sequence ID" value="CAK9149462.1"/>
    <property type="molecule type" value="Genomic_DNA"/>
</dbReference>
<dbReference type="PANTHER" id="PTHR32378:SF10">
    <property type="entry name" value="GUANINE NUCLEOTIDE-BINDING PROTEIN SUBUNIT GAMMA 3"/>
    <property type="match status" value="1"/>
</dbReference>
<reference evidence="2 3" key="1">
    <citation type="submission" date="2024-02" db="EMBL/GenBank/DDBJ databases">
        <authorList>
            <person name="Vignale AGUSTIN F."/>
            <person name="Sosa J E."/>
            <person name="Modenutti C."/>
        </authorList>
    </citation>
    <scope>NUCLEOTIDE SEQUENCE [LARGE SCALE GENOMIC DNA]</scope>
</reference>
<feature type="non-terminal residue" evidence="2">
    <location>
        <position position="182"/>
    </location>
</feature>
<comment type="caution">
    <text evidence="2">The sequence shown here is derived from an EMBL/GenBank/DDBJ whole genome shotgun (WGS) entry which is preliminary data.</text>
</comment>
<proteinExistence type="predicted"/>
<protein>
    <submittedName>
        <fullName evidence="2">Uncharacterized protein</fullName>
    </submittedName>
</protein>
<evidence type="ECO:0000313" key="2">
    <source>
        <dbReference type="EMBL" id="CAK9149462.1"/>
    </source>
</evidence>
<name>A0ABC8RY19_9AQUA</name>
<sequence>MAPAGGSSLVPSLPPPRPKPPPECPNLYGKRRELARIQMMEAEIGFLEAVIYAQRSFSVPWRNLKLLKAFNLLPDIVKKLERFVGLTSGNGFVECPASISHGAAAMNACLVFKGHTVASAIQVTTFHVPVVQYPSFSVASGHTPNALTKSLAVEVVAAFNFLHAPIALAVDRCTCRCPKCPK</sequence>
<gene>
    <name evidence="2" type="ORF">ILEXP_LOCUS17507</name>
</gene>
<evidence type="ECO:0000313" key="3">
    <source>
        <dbReference type="Proteomes" id="UP001642360"/>
    </source>
</evidence>
<evidence type="ECO:0000256" key="1">
    <source>
        <dbReference type="SAM" id="MobiDB-lite"/>
    </source>
</evidence>
<dbReference type="Proteomes" id="UP001642360">
    <property type="component" value="Unassembled WGS sequence"/>
</dbReference>
<feature type="region of interest" description="Disordered" evidence="1">
    <location>
        <begin position="1"/>
        <end position="24"/>
    </location>
</feature>
<dbReference type="AlphaFoldDB" id="A0ABC8RY19"/>
<dbReference type="InterPro" id="IPR055305">
    <property type="entry name" value="GG3-like"/>
</dbReference>
<dbReference type="PANTHER" id="PTHR32378">
    <property type="entry name" value="GUANINE NUCLEOTIDE-BINDING PROTEIN SUBUNIT GAMMA 3"/>
    <property type="match status" value="1"/>
</dbReference>
<feature type="compositionally biased region" description="Pro residues" evidence="1">
    <location>
        <begin position="12"/>
        <end position="24"/>
    </location>
</feature>
<accession>A0ABC8RY19</accession>
<organism evidence="2 3">
    <name type="scientific">Ilex paraguariensis</name>
    <name type="common">yerba mate</name>
    <dbReference type="NCBI Taxonomy" id="185542"/>
    <lineage>
        <taxon>Eukaryota</taxon>
        <taxon>Viridiplantae</taxon>
        <taxon>Streptophyta</taxon>
        <taxon>Embryophyta</taxon>
        <taxon>Tracheophyta</taxon>
        <taxon>Spermatophyta</taxon>
        <taxon>Magnoliopsida</taxon>
        <taxon>eudicotyledons</taxon>
        <taxon>Gunneridae</taxon>
        <taxon>Pentapetalae</taxon>
        <taxon>asterids</taxon>
        <taxon>campanulids</taxon>
        <taxon>Aquifoliales</taxon>
        <taxon>Aquifoliaceae</taxon>
        <taxon>Ilex</taxon>
    </lineage>
</organism>